<dbReference type="InterPro" id="IPR011008">
    <property type="entry name" value="Dimeric_a/b-barrel"/>
</dbReference>
<evidence type="ECO:0000256" key="1">
    <source>
        <dbReference type="ARBA" id="ARBA00007689"/>
    </source>
</evidence>
<dbReference type="Pfam" id="PF03795">
    <property type="entry name" value="YCII"/>
    <property type="match status" value="1"/>
</dbReference>
<dbReference type="OrthoDB" id="9807535at2"/>
<reference evidence="3 4" key="1">
    <citation type="submission" date="2019-08" db="EMBL/GenBank/DDBJ databases">
        <title>Deep-cultivation of Planctomycetes and their phenomic and genomic characterization uncovers novel biology.</title>
        <authorList>
            <person name="Wiegand S."/>
            <person name="Jogler M."/>
            <person name="Boedeker C."/>
            <person name="Pinto D."/>
            <person name="Vollmers J."/>
            <person name="Rivas-Marin E."/>
            <person name="Kohn T."/>
            <person name="Peeters S.H."/>
            <person name="Heuer A."/>
            <person name="Rast P."/>
            <person name="Oberbeckmann S."/>
            <person name="Bunk B."/>
            <person name="Jeske O."/>
            <person name="Meyerdierks A."/>
            <person name="Storesund J.E."/>
            <person name="Kallscheuer N."/>
            <person name="Luecker S."/>
            <person name="Lage O.M."/>
            <person name="Pohl T."/>
            <person name="Merkel B.J."/>
            <person name="Hornburger P."/>
            <person name="Mueller R.-W."/>
            <person name="Bruemmer F."/>
            <person name="Labrenz M."/>
            <person name="Spormann A.M."/>
            <person name="Op den Camp H."/>
            <person name="Overmann J."/>
            <person name="Amann R."/>
            <person name="Jetten M.S.M."/>
            <person name="Mascher T."/>
            <person name="Medema M.H."/>
            <person name="Devos D.P."/>
            <person name="Kaster A.-K."/>
            <person name="Ovreas L."/>
            <person name="Rohde M."/>
            <person name="Galperin M.Y."/>
            <person name="Jogler C."/>
        </authorList>
    </citation>
    <scope>NUCLEOTIDE SEQUENCE [LARGE SCALE GENOMIC DNA]</scope>
    <source>
        <strain evidence="3 4">FC18</strain>
    </source>
</reference>
<name>A0A5B9PBR7_9BACT</name>
<dbReference type="SUPFAM" id="SSF54909">
    <property type="entry name" value="Dimeric alpha+beta barrel"/>
    <property type="match status" value="1"/>
</dbReference>
<protein>
    <submittedName>
        <fullName evidence="3">YCII-related domain protein</fullName>
    </submittedName>
</protein>
<dbReference type="PANTHER" id="PTHR35174">
    <property type="entry name" value="BLL7171 PROTEIN-RELATED"/>
    <property type="match status" value="1"/>
</dbReference>
<dbReference type="STRING" id="980251.GCA_001642875_00659"/>
<dbReference type="PANTHER" id="PTHR35174:SF1">
    <property type="entry name" value="BLL0086 PROTEIN"/>
    <property type="match status" value="1"/>
</dbReference>
<evidence type="ECO:0000313" key="3">
    <source>
        <dbReference type="EMBL" id="QEG24167.1"/>
    </source>
</evidence>
<evidence type="ECO:0000259" key="2">
    <source>
        <dbReference type="Pfam" id="PF03795"/>
    </source>
</evidence>
<evidence type="ECO:0000313" key="4">
    <source>
        <dbReference type="Proteomes" id="UP000322214"/>
    </source>
</evidence>
<dbReference type="AlphaFoldDB" id="A0A5B9PBR7"/>
<proteinExistence type="inferred from homology"/>
<keyword evidence="4" id="KW-1185">Reference proteome</keyword>
<dbReference type="InterPro" id="IPR005545">
    <property type="entry name" value="YCII"/>
</dbReference>
<dbReference type="Gene3D" id="3.30.70.1060">
    <property type="entry name" value="Dimeric alpha+beta barrel"/>
    <property type="match status" value="1"/>
</dbReference>
<dbReference type="EMBL" id="CP042912">
    <property type="protein sequence ID" value="QEG24167.1"/>
    <property type="molecule type" value="Genomic_DNA"/>
</dbReference>
<gene>
    <name evidence="3" type="ORF">MFFC18_40830</name>
</gene>
<dbReference type="Proteomes" id="UP000322214">
    <property type="component" value="Chromosome"/>
</dbReference>
<dbReference type="RefSeq" id="WP_075083457.1">
    <property type="nucleotide sequence ID" value="NZ_CP042912.1"/>
</dbReference>
<sequence length="117" mass="12759">MAKFMFVYRESEFDSENASPEEMQTVFQNWMTWIKGGMEAGWMVAPGDALKPEGKVVKSGEVVTDGPFTESKELIGGYSLVEAADLDAASKLTKGCPVFEVGGCVEVRELMDIPAPE</sequence>
<feature type="domain" description="YCII-related" evidence="2">
    <location>
        <begin position="48"/>
        <end position="112"/>
    </location>
</feature>
<comment type="similarity">
    <text evidence="1">Belongs to the YciI family.</text>
</comment>
<dbReference type="KEGG" id="mff:MFFC18_40830"/>
<organism evidence="3 4">
    <name type="scientific">Mariniblastus fucicola</name>
    <dbReference type="NCBI Taxonomy" id="980251"/>
    <lineage>
        <taxon>Bacteria</taxon>
        <taxon>Pseudomonadati</taxon>
        <taxon>Planctomycetota</taxon>
        <taxon>Planctomycetia</taxon>
        <taxon>Pirellulales</taxon>
        <taxon>Pirellulaceae</taxon>
        <taxon>Mariniblastus</taxon>
    </lineage>
</organism>
<accession>A0A5B9PBR7</accession>